<gene>
    <name evidence="1" type="ORF">Vadar_024372</name>
</gene>
<evidence type="ECO:0000313" key="2">
    <source>
        <dbReference type="Proteomes" id="UP000828048"/>
    </source>
</evidence>
<comment type="caution">
    <text evidence="1">The sequence shown here is derived from an EMBL/GenBank/DDBJ whole genome shotgun (WGS) entry which is preliminary data.</text>
</comment>
<reference evidence="1 2" key="1">
    <citation type="journal article" date="2021" name="Hortic Res">
        <title>High-quality reference genome and annotation aids understanding of berry development for evergreen blueberry (Vaccinium darrowii).</title>
        <authorList>
            <person name="Yu J."/>
            <person name="Hulse-Kemp A.M."/>
            <person name="Babiker E."/>
            <person name="Staton M."/>
        </authorList>
    </citation>
    <scope>NUCLEOTIDE SEQUENCE [LARGE SCALE GENOMIC DNA]</scope>
    <source>
        <strain evidence="2">cv. NJ 8807/NJ 8810</strain>
        <tissue evidence="1">Young leaf</tissue>
    </source>
</reference>
<sequence length="345" mass="39159">MLFVHILSLSLSPFHRSFSPLFPSDTRPVFPRRKEREKRVVCMTSASELFYTTRRTRLSRNSLDLGLDSSPDDRTFHHHTIGNRRHHLHYHHSNLINNNNNNSNSTRRDHRHDVDGCDPLRRSPLVRHQPLRPSASERDIVRLEEGSRQSSSGNIINLDNSGGIPNSHRFSGNDRLPGAVLLARERLLERLRGVSLSRNRQNNRASPAGNRNDLISGDDFRLVDAGDWETDGSSEWLAGSPLITDSTSQIEQLLVPPRQTSNRPPGLTQVELNCLQLEVFSQSKRSVKGEILRSSQECSICLESFVEGDEMMCLPCAHRFHSSCLDPWVRVCGDCPYCRRGIVCK</sequence>
<accession>A0ACB7X3H1</accession>
<evidence type="ECO:0000313" key="1">
    <source>
        <dbReference type="EMBL" id="KAH7835247.1"/>
    </source>
</evidence>
<name>A0ACB7X3H1_9ERIC</name>
<organism evidence="1 2">
    <name type="scientific">Vaccinium darrowii</name>
    <dbReference type="NCBI Taxonomy" id="229202"/>
    <lineage>
        <taxon>Eukaryota</taxon>
        <taxon>Viridiplantae</taxon>
        <taxon>Streptophyta</taxon>
        <taxon>Embryophyta</taxon>
        <taxon>Tracheophyta</taxon>
        <taxon>Spermatophyta</taxon>
        <taxon>Magnoliopsida</taxon>
        <taxon>eudicotyledons</taxon>
        <taxon>Gunneridae</taxon>
        <taxon>Pentapetalae</taxon>
        <taxon>asterids</taxon>
        <taxon>Ericales</taxon>
        <taxon>Ericaceae</taxon>
        <taxon>Vaccinioideae</taxon>
        <taxon>Vaccinieae</taxon>
        <taxon>Vaccinium</taxon>
    </lineage>
</organism>
<proteinExistence type="predicted"/>
<dbReference type="EMBL" id="CM037152">
    <property type="protein sequence ID" value="KAH7835247.1"/>
    <property type="molecule type" value="Genomic_DNA"/>
</dbReference>
<keyword evidence="2" id="KW-1185">Reference proteome</keyword>
<dbReference type="Proteomes" id="UP000828048">
    <property type="component" value="Chromosome 2"/>
</dbReference>
<protein>
    <submittedName>
        <fullName evidence="1">Uncharacterized protein</fullName>
    </submittedName>
</protein>